<dbReference type="PaxDb" id="67767-A0A0J7MMX3"/>
<reference evidence="2 3" key="1">
    <citation type="submission" date="2015-04" db="EMBL/GenBank/DDBJ databases">
        <title>Lasius niger genome sequencing.</title>
        <authorList>
            <person name="Konorov E.A."/>
            <person name="Nikitin M.A."/>
            <person name="Kirill M.V."/>
            <person name="Chang P."/>
        </authorList>
    </citation>
    <scope>NUCLEOTIDE SEQUENCE [LARGE SCALE GENOMIC DNA]</scope>
    <source>
        <tissue evidence="2">Whole</tissue>
    </source>
</reference>
<feature type="region of interest" description="Disordered" evidence="1">
    <location>
        <begin position="28"/>
        <end position="81"/>
    </location>
</feature>
<name>A0A0J7MMX3_LASNI</name>
<feature type="compositionally biased region" description="Acidic residues" evidence="1">
    <location>
        <begin position="28"/>
        <end position="51"/>
    </location>
</feature>
<evidence type="ECO:0000313" key="3">
    <source>
        <dbReference type="Proteomes" id="UP000036403"/>
    </source>
</evidence>
<feature type="compositionally biased region" description="Gly residues" evidence="1">
    <location>
        <begin position="64"/>
        <end position="81"/>
    </location>
</feature>
<proteinExistence type="predicted"/>
<evidence type="ECO:0000313" key="2">
    <source>
        <dbReference type="EMBL" id="KMQ81960.1"/>
    </source>
</evidence>
<dbReference type="EMBL" id="LBMM01029937">
    <property type="protein sequence ID" value="KMQ81960.1"/>
    <property type="molecule type" value="Genomic_DNA"/>
</dbReference>
<protein>
    <submittedName>
        <fullName evidence="2">Uncharacterized protein</fullName>
    </submittedName>
</protein>
<keyword evidence="3" id="KW-1185">Reference proteome</keyword>
<sequence>MFVLLNNPDQPDLRGGAGLGCIEEVDEENDAENHEENDEENFVENYEENDKEDINVADNPDNLRGGGDLGEISGNGGATVR</sequence>
<dbReference type="Proteomes" id="UP000036403">
    <property type="component" value="Unassembled WGS sequence"/>
</dbReference>
<accession>A0A0J7MMX3</accession>
<comment type="caution">
    <text evidence="2">The sequence shown here is derived from an EMBL/GenBank/DDBJ whole genome shotgun (WGS) entry which is preliminary data.</text>
</comment>
<gene>
    <name evidence="2" type="ORF">RF55_24663</name>
</gene>
<organism evidence="2 3">
    <name type="scientific">Lasius niger</name>
    <name type="common">Black garden ant</name>
    <dbReference type="NCBI Taxonomy" id="67767"/>
    <lineage>
        <taxon>Eukaryota</taxon>
        <taxon>Metazoa</taxon>
        <taxon>Ecdysozoa</taxon>
        <taxon>Arthropoda</taxon>
        <taxon>Hexapoda</taxon>
        <taxon>Insecta</taxon>
        <taxon>Pterygota</taxon>
        <taxon>Neoptera</taxon>
        <taxon>Endopterygota</taxon>
        <taxon>Hymenoptera</taxon>
        <taxon>Apocrita</taxon>
        <taxon>Aculeata</taxon>
        <taxon>Formicoidea</taxon>
        <taxon>Formicidae</taxon>
        <taxon>Formicinae</taxon>
        <taxon>Lasius</taxon>
        <taxon>Lasius</taxon>
    </lineage>
</organism>
<evidence type="ECO:0000256" key="1">
    <source>
        <dbReference type="SAM" id="MobiDB-lite"/>
    </source>
</evidence>
<dbReference type="AlphaFoldDB" id="A0A0J7MMX3"/>